<protein>
    <submittedName>
        <fullName evidence="1">AlNc14C327G10653 protein</fullName>
    </submittedName>
</protein>
<name>F0WWP1_9STRA</name>
<dbReference type="AlphaFoldDB" id="F0WWP1"/>
<organism evidence="1">
    <name type="scientific">Albugo laibachii Nc14</name>
    <dbReference type="NCBI Taxonomy" id="890382"/>
    <lineage>
        <taxon>Eukaryota</taxon>
        <taxon>Sar</taxon>
        <taxon>Stramenopiles</taxon>
        <taxon>Oomycota</taxon>
        <taxon>Peronosporomycetes</taxon>
        <taxon>Albuginales</taxon>
        <taxon>Albuginaceae</taxon>
        <taxon>Albugo</taxon>
    </lineage>
</organism>
<dbReference type="HOGENOM" id="CLU_088780_1_0_1"/>
<proteinExistence type="predicted"/>
<sequence>MGMKPKYILTDFCQKRGMRLSPTNVTKSNEELLEEDNGEGWENYSHMWAVLVDKGYQGSQGFIRAIHPKKKQSEEILQSKTLNVTSEYRLIVSLLKTTLDVISRLTFSLTNFHVALMSLRTSDGEFHKSALAKYYSQGEYSVYIRATTQANYRKRRAARLRTERLVQARTGQRPTQY</sequence>
<dbReference type="EMBL" id="FR824372">
    <property type="protein sequence ID" value="CCA25866.1"/>
    <property type="molecule type" value="Genomic_DNA"/>
</dbReference>
<reference evidence="1" key="1">
    <citation type="journal article" date="2011" name="PLoS Biol.">
        <title>Gene gain and loss during evolution of obligate parasitism in the white rust pathogen of Arabidopsis thaliana.</title>
        <authorList>
            <person name="Kemen E."/>
            <person name="Gardiner A."/>
            <person name="Schultz-Larsen T."/>
            <person name="Kemen A.C."/>
            <person name="Balmuth A.L."/>
            <person name="Robert-Seilaniantz A."/>
            <person name="Bailey K."/>
            <person name="Holub E."/>
            <person name="Studholme D.J."/>
            <person name="Maclean D."/>
            <person name="Jones J.D."/>
        </authorList>
    </citation>
    <scope>NUCLEOTIDE SEQUENCE</scope>
</reference>
<gene>
    <name evidence="1" type="primary">AlNc14C327G10653</name>
    <name evidence="1" type="ORF">ALNC14_120100</name>
</gene>
<reference evidence="1" key="2">
    <citation type="submission" date="2011-02" db="EMBL/GenBank/DDBJ databases">
        <authorList>
            <person name="MacLean D."/>
        </authorList>
    </citation>
    <scope>NUCLEOTIDE SEQUENCE</scope>
</reference>
<evidence type="ECO:0000313" key="1">
    <source>
        <dbReference type="EMBL" id="CCA25866.1"/>
    </source>
</evidence>
<accession>F0WWP1</accession>